<dbReference type="InterPro" id="IPR053010">
    <property type="entry name" value="SET_SmydA-8"/>
</dbReference>
<evidence type="ECO:0000256" key="1">
    <source>
        <dbReference type="PROSITE-ProRule" id="PRU00023"/>
    </source>
</evidence>
<dbReference type="InterPro" id="IPR036770">
    <property type="entry name" value="Ankyrin_rpt-contain_sf"/>
</dbReference>
<feature type="repeat" description="ANK" evidence="1">
    <location>
        <begin position="1065"/>
        <end position="1097"/>
    </location>
</feature>
<proteinExistence type="predicted"/>
<dbReference type="Gene3D" id="1.10.220.160">
    <property type="match status" value="1"/>
</dbReference>
<feature type="compositionally biased region" description="Low complexity" evidence="2">
    <location>
        <begin position="979"/>
        <end position="994"/>
    </location>
</feature>
<dbReference type="SUPFAM" id="SSF48403">
    <property type="entry name" value="Ankyrin repeat"/>
    <property type="match status" value="1"/>
</dbReference>
<name>U6GNZ7_EIMAC</name>
<dbReference type="Pfam" id="PF12796">
    <property type="entry name" value="Ank_2"/>
    <property type="match status" value="1"/>
</dbReference>
<dbReference type="SUPFAM" id="SSF82199">
    <property type="entry name" value="SET domain"/>
    <property type="match status" value="1"/>
</dbReference>
<dbReference type="EMBL" id="HG671908">
    <property type="protein sequence ID" value="CDI81941.1"/>
    <property type="molecule type" value="Genomic_DNA"/>
</dbReference>
<dbReference type="Gene3D" id="2.170.270.10">
    <property type="entry name" value="SET domain"/>
    <property type="match status" value="1"/>
</dbReference>
<dbReference type="PANTHER" id="PTHR46455:SF5">
    <property type="entry name" value="SET AND MYND DOMAIN CONTAINING, ARTHROPOD-SPECIFIC, MEMBER 4, ISOFORM A"/>
    <property type="match status" value="1"/>
</dbReference>
<reference evidence="3" key="2">
    <citation type="submission" date="2013-10" db="EMBL/GenBank/DDBJ databases">
        <authorList>
            <person name="Aslett M."/>
        </authorList>
    </citation>
    <scope>NUCLEOTIDE SEQUENCE</scope>
    <source>
        <strain evidence="3">Houghton</strain>
    </source>
</reference>
<dbReference type="SMART" id="SM00248">
    <property type="entry name" value="ANK"/>
    <property type="match status" value="5"/>
</dbReference>
<evidence type="ECO:0000256" key="2">
    <source>
        <dbReference type="SAM" id="MobiDB-lite"/>
    </source>
</evidence>
<dbReference type="PROSITE" id="PS50088">
    <property type="entry name" value="ANK_REPEAT"/>
    <property type="match status" value="3"/>
</dbReference>
<keyword evidence="1" id="KW-0040">ANK repeat</keyword>
<dbReference type="RefSeq" id="XP_013248507.1">
    <property type="nucleotide sequence ID" value="XM_013393053.1"/>
</dbReference>
<evidence type="ECO:0000313" key="4">
    <source>
        <dbReference type="Proteomes" id="UP000018050"/>
    </source>
</evidence>
<dbReference type="InterPro" id="IPR046341">
    <property type="entry name" value="SET_dom_sf"/>
</dbReference>
<dbReference type="Gene3D" id="6.10.140.2220">
    <property type="match status" value="1"/>
</dbReference>
<feature type="repeat" description="ANK" evidence="1">
    <location>
        <begin position="1098"/>
        <end position="1130"/>
    </location>
</feature>
<organism evidence="3 4">
    <name type="scientific">Eimeria acervulina</name>
    <name type="common">Coccidian parasite</name>
    <dbReference type="NCBI Taxonomy" id="5801"/>
    <lineage>
        <taxon>Eukaryota</taxon>
        <taxon>Sar</taxon>
        <taxon>Alveolata</taxon>
        <taxon>Apicomplexa</taxon>
        <taxon>Conoidasida</taxon>
        <taxon>Coccidia</taxon>
        <taxon>Eucoccidiorida</taxon>
        <taxon>Eimeriorina</taxon>
        <taxon>Eimeriidae</taxon>
        <taxon>Eimeria</taxon>
    </lineage>
</organism>
<dbReference type="Gene3D" id="1.25.40.20">
    <property type="entry name" value="Ankyrin repeat-containing domain"/>
    <property type="match status" value="2"/>
</dbReference>
<accession>U6GNZ7</accession>
<dbReference type="PROSITE" id="PS50297">
    <property type="entry name" value="ANK_REP_REGION"/>
    <property type="match status" value="3"/>
</dbReference>
<dbReference type="Proteomes" id="UP000018050">
    <property type="component" value="Unassembled WGS sequence"/>
</dbReference>
<sequence>MFSVDSKRYRGLRIGLVNGIYTLNDAGEERFAAREALAGSHEGPLTAYEAALKIQEQYMVKDEAQEEEDKQKEEEQRGLRERRETDEILTLQQMLPELLGGGRLKEAQGSICYFLDRNPHSADGFVLLAEALGHQQNQMGALAAIWGAIHNCPGNRRLLRLLAQYEEAFLMQCCELPLEFKVRALQSSEGEAPAGTGDPGGPLESVLQPQDAPVTIVKQGSHMAAFANRSLGPGDMIFKEKPFVCTPLVLESGQVFSSCFHCLQERGDPSHAFSCPVSPNTCPFVFCSWQCLMKNARLHAVECTCMPLIFATAKESGMAVSYVLHLFRVLVKASLQRQMQVPRDSSGQGEETLEGDIGAQLFSLYSFEAEVRKGQPELLAKLQLLIRRLQQNVPPNMLLHLTEKELLHVALVVLQYSQYVTASSAAAAVQRRDPDCTLGHVFAPAAALLHHSCVPTATVTLDEDGQLAVRALTQIPAGGYICISAEEDLFKAQKDRKAVEALPRVFGCGCVRCRENDEGGRLLRGIRCFKCIRGFLCPAKDRQLLARLKAYGEVGLLPARAPSAVNAPDKETSKESPTQAKASTKSPKPKPQPREKSSHAGQHGADAEAVDEPWLCNCCGLTGLQASKACGDMELDLKQRQEKADAYLVQGAKQLAARCYSDLVDFYGSKLHPQHSVLFNAHTILAGLLAEQGGKDLPRALIILRRAGMAAETVLPATSMVKVHLYLKLAELTYRAMQLEKQCRRGPSVPPEKILEPLFCALWNCVACMGREATLSVAVGLRLRRFAALLGVSTPPLTYAPVVRTDEVIAALYRGATDSSAASTEHIRNLFVQDPMSIAAGLVRRGLHFPLALELFRAMKDTQHLPTGLSLLGLACLYAHEAIVRALLKMGYDLFAQSPLGMTPLLVMCASHGSPLAPGKKGNSSGVFTSESAPALEEAETETESARLAILRLMLQHCDSLDATAAVVHRHRLLERKQSASPSPSSKAPSSGPAGETGQAQDQAIHKAKPGGPTLGASRRRLLFAAAHRLLGRSQALHFAASKGKTRLCRQLVAAGADVEAPNIEGATPLHLACVAGALDTVKLLLDRGADINTPTSSGETALLLAAYWLQEDVISLLLQRGADPTVVTRAEGLTVLHAVAAGVLRQTKPLFRGLAWEGDPAAVTLEGLSAETVARGTYTRGGFNSNSQDFQMDLRIPSSTPDDSDLLVFPGELMQRVQRAQKMLLSLVPHCDPCTYTRRTRRGFTAADLLLHSWEGFETRRNRLLKLGDLRLAPLTPKEKTQLAERWHFVLHQIYVLRDLLRPPQPNGTEGAHGGDSTPRPDQSKAIEHQKLVTAAPWLFRDEVARATARATRGAPIMEATVNG</sequence>
<evidence type="ECO:0000313" key="3">
    <source>
        <dbReference type="EMBL" id="CDI81941.1"/>
    </source>
</evidence>
<dbReference type="InterPro" id="IPR002110">
    <property type="entry name" value="Ankyrin_rpt"/>
</dbReference>
<feature type="region of interest" description="Disordered" evidence="2">
    <location>
        <begin position="562"/>
        <end position="604"/>
    </location>
</feature>
<gene>
    <name evidence="3" type="ORF">EAH_00004960</name>
</gene>
<feature type="region of interest" description="Disordered" evidence="2">
    <location>
        <begin position="975"/>
        <end position="1015"/>
    </location>
</feature>
<dbReference type="PANTHER" id="PTHR46455">
    <property type="entry name" value="SET AND MYND DOMAIN CONTAINING, ARTHROPOD-SPECIFIC, MEMBER 4, ISOFORM A"/>
    <property type="match status" value="1"/>
</dbReference>
<keyword evidence="4" id="KW-1185">Reference proteome</keyword>
<feature type="region of interest" description="Disordered" evidence="2">
    <location>
        <begin position="62"/>
        <end position="83"/>
    </location>
</feature>
<feature type="repeat" description="ANK" evidence="1">
    <location>
        <begin position="1032"/>
        <end position="1064"/>
    </location>
</feature>
<feature type="region of interest" description="Disordered" evidence="2">
    <location>
        <begin position="917"/>
        <end position="940"/>
    </location>
</feature>
<dbReference type="VEuPathDB" id="ToxoDB:EAH_00004960"/>
<dbReference type="GeneID" id="25268566"/>
<reference evidence="3" key="1">
    <citation type="submission" date="2013-10" db="EMBL/GenBank/DDBJ databases">
        <title>Genomic analysis of the causative agents of coccidiosis in chickens.</title>
        <authorList>
            <person name="Reid A.J."/>
            <person name="Blake D."/>
            <person name="Billington K."/>
            <person name="Browne H."/>
            <person name="Dunn M."/>
            <person name="Hung S."/>
            <person name="Kawahara F."/>
            <person name="Miranda-Saavedra D."/>
            <person name="Mourier T."/>
            <person name="Nagra H."/>
            <person name="Otto T.D."/>
            <person name="Rawlings N."/>
            <person name="Sanchez A."/>
            <person name="Sanders M."/>
            <person name="Subramaniam C."/>
            <person name="Tay Y."/>
            <person name="Dear P."/>
            <person name="Doerig C."/>
            <person name="Gruber A."/>
            <person name="Parkinson J."/>
            <person name="Shirley M."/>
            <person name="Wan K.L."/>
            <person name="Berriman M."/>
            <person name="Tomley F."/>
            <person name="Pain A."/>
        </authorList>
    </citation>
    <scope>NUCLEOTIDE SEQUENCE</scope>
    <source>
        <strain evidence="3">Houghton</strain>
    </source>
</reference>
<protein>
    <submittedName>
        <fullName evidence="3">Ankyrin repeat-containing protein, conserved, putative</fullName>
    </submittedName>
</protein>
<dbReference type="OMA" id="NGYNPFE"/>
<dbReference type="OrthoDB" id="430364at2759"/>
<feature type="region of interest" description="Disordered" evidence="2">
    <location>
        <begin position="1303"/>
        <end position="1325"/>
    </location>
</feature>